<protein>
    <recommendedName>
        <fullName evidence="2">Nucleoside phosphorylase domain-containing protein</fullName>
    </recommendedName>
</protein>
<evidence type="ECO:0000313" key="3">
    <source>
        <dbReference type="EMBL" id="CAA2630386.1"/>
    </source>
</evidence>
<name>A0A7I8JHI6_SPIIN</name>
<sequence length="336" mass="36745">MPVGRTSPVVAILLVLLIGFADGSSEFPRYRRHIRLLVDRVNEFSGPFVGLVMAYRTEAASLESSGEFVPARDVPRRFHVGTICRVPVIWVMSGERRLNAGITVQILLDHFDIWGIVHYGIAGGADDSLSFGDVSIPRFVAFTGSWTWKRFKSADEEESKEELALMKIGAFNIPEKGKNLLSSLEFKPEEFFAVGEEMKKVFWMETFPPVPTGQKLQDLELDQCVNATYCLPIHRDIFVDNAAYRRFLSEKFNVSTVDEESAAVIMAAMSPGTPAIAIRGVSDMAGGGTAWPSTALNSFASANAFKAAVKFIELIGSCGRIVGGAAGSVEHEDARA</sequence>
<dbReference type="AlphaFoldDB" id="A0A7I8JHI6"/>
<feature type="domain" description="Nucleoside phosphorylase" evidence="2">
    <location>
        <begin position="57"/>
        <end position="139"/>
    </location>
</feature>
<dbReference type="Pfam" id="PF01048">
    <property type="entry name" value="PNP_UDP_1"/>
    <property type="match status" value="1"/>
</dbReference>
<feature type="chain" id="PRO_5029596635" description="Nucleoside phosphorylase domain-containing protein" evidence="1">
    <location>
        <begin position="24"/>
        <end position="336"/>
    </location>
</feature>
<dbReference type="PANTHER" id="PTHR21234">
    <property type="entry name" value="PURINE NUCLEOSIDE PHOSPHORYLASE"/>
    <property type="match status" value="1"/>
</dbReference>
<keyword evidence="1" id="KW-0732">Signal</keyword>
<accession>A0A7I8JHI6</accession>
<feature type="signal peptide" evidence="1">
    <location>
        <begin position="1"/>
        <end position="23"/>
    </location>
</feature>
<dbReference type="PANTHER" id="PTHR21234:SF43">
    <property type="entry name" value="OS06G0112100 PROTEIN"/>
    <property type="match status" value="1"/>
</dbReference>
<dbReference type="Gene3D" id="3.40.50.1580">
    <property type="entry name" value="Nucleoside phosphorylase domain"/>
    <property type="match status" value="1"/>
</dbReference>
<dbReference type="CDD" id="cd09008">
    <property type="entry name" value="MTAN"/>
    <property type="match status" value="1"/>
</dbReference>
<reference evidence="3 4" key="1">
    <citation type="submission" date="2019-12" db="EMBL/GenBank/DDBJ databases">
        <authorList>
            <person name="Scholz U."/>
            <person name="Mascher M."/>
            <person name="Fiebig A."/>
        </authorList>
    </citation>
    <scope>NUCLEOTIDE SEQUENCE</scope>
</reference>
<proteinExistence type="predicted"/>
<dbReference type="InterPro" id="IPR000845">
    <property type="entry name" value="Nucleoside_phosphorylase_d"/>
</dbReference>
<dbReference type="Proteomes" id="UP001189122">
    <property type="component" value="Unassembled WGS sequence"/>
</dbReference>
<dbReference type="GO" id="GO:0009116">
    <property type="term" value="P:nucleoside metabolic process"/>
    <property type="evidence" value="ECO:0007669"/>
    <property type="project" value="InterPro"/>
</dbReference>
<evidence type="ECO:0000313" key="4">
    <source>
        <dbReference type="Proteomes" id="UP001189122"/>
    </source>
</evidence>
<evidence type="ECO:0000256" key="1">
    <source>
        <dbReference type="SAM" id="SignalP"/>
    </source>
</evidence>
<evidence type="ECO:0000259" key="2">
    <source>
        <dbReference type="Pfam" id="PF01048"/>
    </source>
</evidence>
<gene>
    <name evidence="3" type="ORF">SI7747_13016032</name>
</gene>
<dbReference type="EMBL" id="LR743600">
    <property type="protein sequence ID" value="CAA2630386.1"/>
    <property type="molecule type" value="Genomic_DNA"/>
</dbReference>
<dbReference type="InterPro" id="IPR035994">
    <property type="entry name" value="Nucleoside_phosphorylase_sf"/>
</dbReference>
<dbReference type="GO" id="GO:0003824">
    <property type="term" value="F:catalytic activity"/>
    <property type="evidence" value="ECO:0007669"/>
    <property type="project" value="InterPro"/>
</dbReference>
<dbReference type="SUPFAM" id="SSF53167">
    <property type="entry name" value="Purine and uridine phosphorylases"/>
    <property type="match status" value="1"/>
</dbReference>
<keyword evidence="4" id="KW-1185">Reference proteome</keyword>
<organism evidence="3">
    <name type="scientific">Spirodela intermedia</name>
    <name type="common">Intermediate duckweed</name>
    <dbReference type="NCBI Taxonomy" id="51605"/>
    <lineage>
        <taxon>Eukaryota</taxon>
        <taxon>Viridiplantae</taxon>
        <taxon>Streptophyta</taxon>
        <taxon>Embryophyta</taxon>
        <taxon>Tracheophyta</taxon>
        <taxon>Spermatophyta</taxon>
        <taxon>Magnoliopsida</taxon>
        <taxon>Liliopsida</taxon>
        <taxon>Araceae</taxon>
        <taxon>Lemnoideae</taxon>
        <taxon>Spirodela</taxon>
    </lineage>
</organism>
<dbReference type="EMBL" id="CACRZD030000013">
    <property type="protein sequence ID" value="CAA6669629.1"/>
    <property type="molecule type" value="Genomic_DNA"/>
</dbReference>